<reference evidence="1" key="2">
    <citation type="submission" date="2015-02" db="UniProtKB">
        <authorList>
            <consortium name="EnsemblMetazoa"/>
        </authorList>
    </citation>
    <scope>IDENTIFICATION</scope>
</reference>
<evidence type="ECO:0000313" key="1">
    <source>
        <dbReference type="EnsemblMetazoa" id="SMAR006588-PA"/>
    </source>
</evidence>
<dbReference type="Proteomes" id="UP000014500">
    <property type="component" value="Unassembled WGS sequence"/>
</dbReference>
<dbReference type="HOGENOM" id="CLU_1211132_0_0_1"/>
<protein>
    <submittedName>
        <fullName evidence="1">Uncharacterized protein</fullName>
    </submittedName>
</protein>
<dbReference type="EMBL" id="JH431711">
    <property type="status" value="NOT_ANNOTATED_CDS"/>
    <property type="molecule type" value="Genomic_DNA"/>
</dbReference>
<evidence type="ECO:0000313" key="2">
    <source>
        <dbReference type="Proteomes" id="UP000014500"/>
    </source>
</evidence>
<dbReference type="EnsemblMetazoa" id="SMAR006588-RA">
    <property type="protein sequence ID" value="SMAR006588-PA"/>
    <property type="gene ID" value="SMAR006588"/>
</dbReference>
<name>T1IZB4_STRMM</name>
<proteinExistence type="predicted"/>
<dbReference type="AlphaFoldDB" id="T1IZB4"/>
<organism evidence="1 2">
    <name type="scientific">Strigamia maritima</name>
    <name type="common">European centipede</name>
    <name type="synonym">Geophilus maritimus</name>
    <dbReference type="NCBI Taxonomy" id="126957"/>
    <lineage>
        <taxon>Eukaryota</taxon>
        <taxon>Metazoa</taxon>
        <taxon>Ecdysozoa</taxon>
        <taxon>Arthropoda</taxon>
        <taxon>Myriapoda</taxon>
        <taxon>Chilopoda</taxon>
        <taxon>Pleurostigmophora</taxon>
        <taxon>Geophilomorpha</taxon>
        <taxon>Linotaeniidae</taxon>
        <taxon>Strigamia</taxon>
    </lineage>
</organism>
<accession>T1IZB4</accession>
<reference evidence="2" key="1">
    <citation type="submission" date="2011-05" db="EMBL/GenBank/DDBJ databases">
        <authorList>
            <person name="Richards S.R."/>
            <person name="Qu J."/>
            <person name="Jiang H."/>
            <person name="Jhangiani S.N."/>
            <person name="Agravi P."/>
            <person name="Goodspeed R."/>
            <person name="Gross S."/>
            <person name="Mandapat C."/>
            <person name="Jackson L."/>
            <person name="Mathew T."/>
            <person name="Pu L."/>
            <person name="Thornton R."/>
            <person name="Saada N."/>
            <person name="Wilczek-Boney K.B."/>
            <person name="Lee S."/>
            <person name="Kovar C."/>
            <person name="Wu Y."/>
            <person name="Scherer S.E."/>
            <person name="Worley K.C."/>
            <person name="Muzny D.M."/>
            <person name="Gibbs R."/>
        </authorList>
    </citation>
    <scope>NUCLEOTIDE SEQUENCE</scope>
    <source>
        <strain evidence="2">Brora</strain>
    </source>
</reference>
<keyword evidence="2" id="KW-1185">Reference proteome</keyword>
<sequence>MAAKVAATAANIVRNGSAYKRWVFKLGGWNQLGLLRDDMLNYDMEEFTSCGLNPHLSERVVCILFAIFCATNHHPKTIQLASRLVEQIKRIKSNDAQFCSQLDLLTWLLLTHPKNFPSPEFVWKKLNRIKSNEQLAFLLCIHPDWLRFLLENIHKQPETERLSTCSRLIHSTNCRQCLLSKEFLVSECPRCIALSLNSVDDQHFQLVSSHFRQIFPSINLDVLLDMFIT</sequence>